<organism evidence="1 2">
    <name type="scientific">Salmonella enteritidis (strain 2009K0958)</name>
    <dbReference type="NCBI Taxonomy" id="1192586"/>
    <lineage>
        <taxon>Bacteria</taxon>
        <taxon>Pseudomonadati</taxon>
        <taxon>Pseudomonadota</taxon>
        <taxon>Gammaproteobacteria</taxon>
        <taxon>Enterobacterales</taxon>
        <taxon>Enterobacteriaceae</taxon>
        <taxon>Salmonella</taxon>
    </lineage>
</organism>
<protein>
    <submittedName>
        <fullName evidence="1">Uncharacterized protein</fullName>
    </submittedName>
</protein>
<dbReference type="AlphaFoldDB" id="A0A656IEV1"/>
<accession>A0A656IEV1</accession>
<gene>
    <name evidence="1" type="ORF">A673_04208</name>
</gene>
<proteinExistence type="predicted"/>
<sequence length="39" mass="4602">MIMVLINLYQKVKICVRRKNNQKIASIAHFTVFLRLGIK</sequence>
<dbReference type="EMBL" id="ATFT01000100">
    <property type="protein sequence ID" value="EPI64956.1"/>
    <property type="molecule type" value="Genomic_DNA"/>
</dbReference>
<comment type="caution">
    <text evidence="1">The sequence shown here is derived from an EMBL/GenBank/DDBJ whole genome shotgun (WGS) entry which is preliminary data.</text>
</comment>
<evidence type="ECO:0000313" key="2">
    <source>
        <dbReference type="Proteomes" id="UP000014535"/>
    </source>
</evidence>
<name>A0A656IEV1_SALE2</name>
<dbReference type="Proteomes" id="UP000014535">
    <property type="component" value="Unassembled WGS sequence"/>
</dbReference>
<reference evidence="1 2" key="1">
    <citation type="submission" date="2013-04" db="EMBL/GenBank/DDBJ databases">
        <authorList>
            <person name="McClelland M."/>
            <person name="Porwollik S."/>
            <person name="Desai P."/>
            <person name="Cheng P."/>
            <person name="Wollam A."/>
            <person name="Pepin K."/>
            <person name="Palsikar V.B."/>
            <person name="Fulton L."/>
            <person name="Fulton R."/>
            <person name="Delehaunty K."/>
            <person name="Fronick C."/>
            <person name="Godfrey J."/>
            <person name="Waligorski J."/>
            <person name="Appelbaum E."/>
            <person name="Tomlinson C."/>
            <person name="Warren W."/>
            <person name="Sodergren E."/>
            <person name="Weinstock G."/>
            <person name="Wilson R.K."/>
        </authorList>
    </citation>
    <scope>NUCLEOTIDE SEQUENCE [LARGE SCALE GENOMIC DNA]</scope>
    <source>
        <strain evidence="1 2">2009K0958</strain>
    </source>
</reference>
<evidence type="ECO:0000313" key="1">
    <source>
        <dbReference type="EMBL" id="EPI64956.1"/>
    </source>
</evidence>